<dbReference type="GO" id="GO:0042742">
    <property type="term" value="P:defense response to bacterium"/>
    <property type="evidence" value="ECO:0007669"/>
    <property type="project" value="UniProtKB-KW"/>
</dbReference>
<dbReference type="GO" id="GO:0060326">
    <property type="term" value="P:cell chemotaxis"/>
    <property type="evidence" value="ECO:0007669"/>
    <property type="project" value="TreeGrafter"/>
</dbReference>
<evidence type="ECO:0000313" key="12">
    <source>
        <dbReference type="Proteomes" id="UP000642973"/>
    </source>
</evidence>
<keyword evidence="3" id="KW-0964">Secreted</keyword>
<dbReference type="Proteomes" id="UP000642973">
    <property type="component" value="Unassembled WGS sequence"/>
</dbReference>
<proteinExistence type="inferred from homology"/>
<dbReference type="SUPFAM" id="SSF57392">
    <property type="entry name" value="Defensin-like"/>
    <property type="match status" value="1"/>
</dbReference>
<dbReference type="PANTHER" id="PTHR20515:SF20">
    <property type="entry name" value="GALLINACIN-1-RELATED"/>
    <property type="match status" value="1"/>
</dbReference>
<dbReference type="EMBL" id="WEIV01003639">
    <property type="protein sequence ID" value="NWI50085.1"/>
    <property type="molecule type" value="Genomic_DNA"/>
</dbReference>
<evidence type="ECO:0000256" key="7">
    <source>
        <dbReference type="ARBA" id="ARBA00023022"/>
    </source>
</evidence>
<gene>
    <name evidence="11" type="primary">Amp1</name>
    <name evidence="11" type="ORF">CALVIR_R02735</name>
</gene>
<evidence type="ECO:0000256" key="1">
    <source>
        <dbReference type="ARBA" id="ARBA00004613"/>
    </source>
</evidence>
<keyword evidence="5 9" id="KW-0732">Signal</keyword>
<keyword evidence="8" id="KW-1015">Disulfide bond</keyword>
<evidence type="ECO:0000313" key="11">
    <source>
        <dbReference type="EMBL" id="NWI50085.1"/>
    </source>
</evidence>
<dbReference type="GO" id="GO:0042056">
    <property type="term" value="F:chemoattractant activity"/>
    <property type="evidence" value="ECO:0007669"/>
    <property type="project" value="TreeGrafter"/>
</dbReference>
<feature type="signal peptide" evidence="9">
    <location>
        <begin position="1"/>
        <end position="20"/>
    </location>
</feature>
<evidence type="ECO:0000256" key="8">
    <source>
        <dbReference type="ARBA" id="ARBA00023157"/>
    </source>
</evidence>
<name>A0A851C0G4_CALVR</name>
<feature type="chain" id="PRO_5032863912" evidence="9">
    <location>
        <begin position="21"/>
        <end position="62"/>
    </location>
</feature>
<evidence type="ECO:0000256" key="9">
    <source>
        <dbReference type="SAM" id="SignalP"/>
    </source>
</evidence>
<keyword evidence="12" id="KW-1185">Reference proteome</keyword>
<accession>A0A851C0G4</accession>
<evidence type="ECO:0000259" key="10">
    <source>
        <dbReference type="Pfam" id="PF00711"/>
    </source>
</evidence>
<organism evidence="11 12">
    <name type="scientific">Calyptomena viridis</name>
    <name type="common">Lesser green broadbill</name>
    <dbReference type="NCBI Taxonomy" id="135972"/>
    <lineage>
        <taxon>Eukaryota</taxon>
        <taxon>Metazoa</taxon>
        <taxon>Chordata</taxon>
        <taxon>Craniata</taxon>
        <taxon>Vertebrata</taxon>
        <taxon>Euteleostomi</taxon>
        <taxon>Archelosauria</taxon>
        <taxon>Archosauria</taxon>
        <taxon>Dinosauria</taxon>
        <taxon>Saurischia</taxon>
        <taxon>Theropoda</taxon>
        <taxon>Coelurosauria</taxon>
        <taxon>Aves</taxon>
        <taxon>Neognathae</taxon>
        <taxon>Neoaves</taxon>
        <taxon>Telluraves</taxon>
        <taxon>Australaves</taxon>
        <taxon>Passeriformes</taxon>
        <taxon>Eurylaimidae</taxon>
        <taxon>Calyptomena</taxon>
    </lineage>
</organism>
<evidence type="ECO:0000256" key="2">
    <source>
        <dbReference type="ARBA" id="ARBA00007371"/>
    </source>
</evidence>
<sequence length="62" mass="7161">MRMLYLLLPFILLLVHGATGSSLLPGNEKECRRSKGFCRFLRCPILSVTTGRCSRFYFCCRK</sequence>
<comment type="similarity">
    <text evidence="2">Belongs to the beta-defensin family.</text>
</comment>
<dbReference type="InterPro" id="IPR001855">
    <property type="entry name" value="Defensin_beta-like"/>
</dbReference>
<comment type="caution">
    <text evidence="11">The sequence shown here is derived from an EMBL/GenBank/DDBJ whole genome shotgun (WGS) entry which is preliminary data.</text>
</comment>
<dbReference type="PANTHER" id="PTHR20515">
    <property type="entry name" value="BETA-DEFENSIN"/>
    <property type="match status" value="1"/>
</dbReference>
<dbReference type="Pfam" id="PF00711">
    <property type="entry name" value="Defensin_beta"/>
    <property type="match status" value="1"/>
</dbReference>
<evidence type="ECO:0000256" key="3">
    <source>
        <dbReference type="ARBA" id="ARBA00022525"/>
    </source>
</evidence>
<evidence type="ECO:0000256" key="5">
    <source>
        <dbReference type="ARBA" id="ARBA00022729"/>
    </source>
</evidence>
<keyword evidence="4" id="KW-0929">Antimicrobial</keyword>
<reference evidence="11" key="1">
    <citation type="submission" date="2019-10" db="EMBL/GenBank/DDBJ databases">
        <title>Bird 10,000 Genomes (B10K) Project - Family phase.</title>
        <authorList>
            <person name="Zhang G."/>
        </authorList>
    </citation>
    <scope>NUCLEOTIDE SEQUENCE</scope>
    <source>
        <strain evidence="11">B10K-DU-002-55</strain>
        <tissue evidence="11">Muscle</tissue>
    </source>
</reference>
<comment type="subcellular location">
    <subcellularLocation>
        <location evidence="1">Secreted</location>
    </subcellularLocation>
</comment>
<dbReference type="GO" id="GO:0005615">
    <property type="term" value="C:extracellular space"/>
    <property type="evidence" value="ECO:0007669"/>
    <property type="project" value="TreeGrafter"/>
</dbReference>
<keyword evidence="6" id="KW-0211">Defensin</keyword>
<dbReference type="AlphaFoldDB" id="A0A851C0G4"/>
<dbReference type="GO" id="GO:0031731">
    <property type="term" value="F:CCR6 chemokine receptor binding"/>
    <property type="evidence" value="ECO:0007669"/>
    <property type="project" value="TreeGrafter"/>
</dbReference>
<feature type="non-terminal residue" evidence="11">
    <location>
        <position position="62"/>
    </location>
</feature>
<evidence type="ECO:0000256" key="6">
    <source>
        <dbReference type="ARBA" id="ARBA00022940"/>
    </source>
</evidence>
<protein>
    <submittedName>
        <fullName evidence="11">AMP1 protein</fullName>
    </submittedName>
</protein>
<feature type="non-terminal residue" evidence="11">
    <location>
        <position position="1"/>
    </location>
</feature>
<keyword evidence="7" id="KW-0044">Antibiotic</keyword>
<feature type="domain" description="Beta-defensin-like" evidence="10">
    <location>
        <begin position="29"/>
        <end position="61"/>
    </location>
</feature>
<evidence type="ECO:0000256" key="4">
    <source>
        <dbReference type="ARBA" id="ARBA00022529"/>
    </source>
</evidence>